<dbReference type="Gene3D" id="2.40.128.440">
    <property type="entry name" value="Uncharacterised protein PF14274, DUF4361"/>
    <property type="match status" value="1"/>
</dbReference>
<dbReference type="Pfam" id="PF14274">
    <property type="entry name" value="BT_3044-like_C"/>
    <property type="match status" value="1"/>
</dbReference>
<feature type="domain" description="DUF4973" evidence="3">
    <location>
        <begin position="23"/>
        <end position="147"/>
    </location>
</feature>
<feature type="signal peptide" evidence="1">
    <location>
        <begin position="1"/>
        <end position="21"/>
    </location>
</feature>
<protein>
    <recommendedName>
        <fullName evidence="6">DUF4973 domain-containing protein</fullName>
    </recommendedName>
</protein>
<evidence type="ECO:0000313" key="4">
    <source>
        <dbReference type="EMBL" id="SEA24586.1"/>
    </source>
</evidence>
<dbReference type="Gene3D" id="2.60.40.1740">
    <property type="entry name" value="hypothetical protein (bacova_03559)"/>
    <property type="match status" value="1"/>
</dbReference>
<evidence type="ECO:0000259" key="2">
    <source>
        <dbReference type="Pfam" id="PF14274"/>
    </source>
</evidence>
<name>A0A1H3ZLB3_9BACT</name>
<gene>
    <name evidence="4" type="ORF">SAMN05660909_01294</name>
</gene>
<feature type="chain" id="PRO_5011513292" description="DUF4973 domain-containing protein" evidence="1">
    <location>
        <begin position="22"/>
        <end position="322"/>
    </location>
</feature>
<dbReference type="PROSITE" id="PS51257">
    <property type="entry name" value="PROKAR_LIPOPROTEIN"/>
    <property type="match status" value="1"/>
</dbReference>
<evidence type="ECO:0000256" key="1">
    <source>
        <dbReference type="SAM" id="SignalP"/>
    </source>
</evidence>
<dbReference type="OrthoDB" id="628107at2"/>
<feature type="domain" description="BT-3044-like C-terminal" evidence="2">
    <location>
        <begin position="161"/>
        <end position="301"/>
    </location>
</feature>
<dbReference type="InterPro" id="IPR025371">
    <property type="entry name" value="BT_3044-like_C"/>
</dbReference>
<dbReference type="Proteomes" id="UP000199656">
    <property type="component" value="Unassembled WGS sequence"/>
</dbReference>
<keyword evidence="1" id="KW-0732">Signal</keyword>
<dbReference type="RefSeq" id="WP_089759826.1">
    <property type="nucleotide sequence ID" value="NZ_BKAT01000005.1"/>
</dbReference>
<sequence length="322" mass="36628">MKKIYYLIGVLLLAVVSACNKEWEDELFTKYVAFANNGVVKVAVKYKEKGGNIPVKIPIILSGSTANNENVRVTVALDKDTIDNLNFDRFRLRQDLYFQELPADFYSFESMTTTIPSGSNTGYLTLNLKLDGIDLVNKYILPLKIESTSPYTPSTMKHYKKSLITIVPFNDYSGKYSVAGAVWDRTKPENQQTALTVPFRNTWVVDEKSVFFYAGVSEEEAMDRANYKIKATFNADGTVTLSSDNPAINFVQKQGRYTVTKEMDGVLPYLEKTITSAYLEYEYDDITNPDFPLKYRFAGSMLLERLKNIQIPEEDQQVQIIE</sequence>
<dbReference type="InterPro" id="IPR032509">
    <property type="entry name" value="DUF4973"/>
</dbReference>
<evidence type="ECO:0008006" key="6">
    <source>
        <dbReference type="Google" id="ProtNLM"/>
    </source>
</evidence>
<evidence type="ECO:0000259" key="3">
    <source>
        <dbReference type="Pfam" id="PF16343"/>
    </source>
</evidence>
<keyword evidence="5" id="KW-1185">Reference proteome</keyword>
<evidence type="ECO:0000313" key="5">
    <source>
        <dbReference type="Proteomes" id="UP000199656"/>
    </source>
</evidence>
<dbReference type="STRING" id="408074.SAMN05660909_01294"/>
<organism evidence="4 5">
    <name type="scientific">Chitinophaga terrae</name>
    <name type="common">ex Kim and Jung 2007</name>
    <dbReference type="NCBI Taxonomy" id="408074"/>
    <lineage>
        <taxon>Bacteria</taxon>
        <taxon>Pseudomonadati</taxon>
        <taxon>Bacteroidota</taxon>
        <taxon>Chitinophagia</taxon>
        <taxon>Chitinophagales</taxon>
        <taxon>Chitinophagaceae</taxon>
        <taxon>Chitinophaga</taxon>
    </lineage>
</organism>
<accession>A0A1H3ZLB3</accession>
<reference evidence="5" key="1">
    <citation type="submission" date="2016-10" db="EMBL/GenBank/DDBJ databases">
        <authorList>
            <person name="Varghese N."/>
            <person name="Submissions S."/>
        </authorList>
    </citation>
    <scope>NUCLEOTIDE SEQUENCE [LARGE SCALE GENOMIC DNA]</scope>
    <source>
        <strain evidence="5">DSM 23920</strain>
    </source>
</reference>
<proteinExistence type="predicted"/>
<dbReference type="Pfam" id="PF16343">
    <property type="entry name" value="DUF4973"/>
    <property type="match status" value="1"/>
</dbReference>
<dbReference type="EMBL" id="FNRL01000004">
    <property type="protein sequence ID" value="SEA24586.1"/>
    <property type="molecule type" value="Genomic_DNA"/>
</dbReference>
<dbReference type="AlphaFoldDB" id="A0A1H3ZLB3"/>